<dbReference type="PANTHER" id="PTHR10824">
    <property type="entry name" value="ACYL-COENZYME A THIOESTERASE-RELATED"/>
    <property type="match status" value="1"/>
</dbReference>
<dbReference type="GO" id="GO:0006637">
    <property type="term" value="P:acyl-CoA metabolic process"/>
    <property type="evidence" value="ECO:0007669"/>
    <property type="project" value="InterPro"/>
</dbReference>
<dbReference type="InterPro" id="IPR016662">
    <property type="entry name" value="Acyl-CoA_thioEstase_long-chain"/>
</dbReference>
<comment type="similarity">
    <text evidence="1">Belongs to the C/M/P thioester hydrolase family.</text>
</comment>
<dbReference type="InterPro" id="IPR042490">
    <property type="entry name" value="Thio_Ohase/BAAT_N"/>
</dbReference>
<accession>A0A3Q1JJK4</accession>
<proteinExistence type="inferred from homology"/>
<evidence type="ECO:0000256" key="1">
    <source>
        <dbReference type="ARBA" id="ARBA00006538"/>
    </source>
</evidence>
<evidence type="ECO:0000313" key="6">
    <source>
        <dbReference type="Proteomes" id="UP000265040"/>
    </source>
</evidence>
<dbReference type="FunFam" id="2.60.40.2240:FF:000002">
    <property type="entry name" value="Acyl-CoA thioesterase 18"/>
    <property type="match status" value="1"/>
</dbReference>
<reference evidence="5" key="2">
    <citation type="submission" date="2025-08" db="UniProtKB">
        <authorList>
            <consortium name="Ensembl"/>
        </authorList>
    </citation>
    <scope>IDENTIFICATION</scope>
</reference>
<protein>
    <submittedName>
        <fullName evidence="5">Uncharacterized protein</fullName>
    </submittedName>
</protein>
<feature type="domain" description="BAAT/Acyl-CoA thioester hydrolase C-terminal" evidence="4">
    <location>
        <begin position="220"/>
        <end position="429"/>
    </location>
</feature>
<dbReference type="InterPro" id="IPR029058">
    <property type="entry name" value="AB_hydrolase_fold"/>
</dbReference>
<evidence type="ECO:0000256" key="2">
    <source>
        <dbReference type="PIRSR" id="PIRSR016521-1"/>
    </source>
</evidence>
<feature type="active site" description="Charge relay system" evidence="2">
    <location>
        <position position="247"/>
    </location>
</feature>
<sequence length="436" mass="48916">MDNRYQRLSIKSNTVPPILSVAPIRGLVDEKFKVLVENLPPAFPITIYSLHQSEDQNYWEAYGHYMSDHRGIVCVSEDMSFGGTYRGKEPMGLLWSMRPLPGSRKGLRLRKIDVEIPMLVNISVYSGHEGFREQVPLASALTERWHKAPGVRRIDLTEKGVQGTLLIPPGPGPFPGVLDIWGAGGGLLEYRAALLASHGYAALALENLTLTDLQTEDPKLNYFEKAFDVLKNHPQVIPDRVGVLGLSLGSIVIFYLMAESPTFKPCCCVSVSGSHSYSRDKTLKGIYKELASKFHKLRLDENNYQVWRDVGLEILKDPTNKVDVGKIECPLLLINAIDDQNWPTTEFAKHMAQMIRAAGKEHLLTIVDYPDSGHLIEPPFSPHFRATKFIVNSSTEKAILLWGGQPKPHSDAQEDSWRKILSFLKQHLYGSPHKML</sequence>
<dbReference type="PANTHER" id="PTHR10824:SF36">
    <property type="entry name" value="ACYL-COA THIOESTERASE 17-RELATED"/>
    <property type="match status" value="1"/>
</dbReference>
<feature type="domain" description="Acyl-CoA thioester hydrolase/bile acid-CoA amino acid N-acetyltransferase" evidence="3">
    <location>
        <begin position="29"/>
        <end position="158"/>
    </location>
</feature>
<feature type="active site" description="Charge relay system" evidence="2">
    <location>
        <position position="374"/>
    </location>
</feature>
<dbReference type="InterPro" id="IPR006862">
    <property type="entry name" value="Thio_Ohase/aa_AcTrfase"/>
</dbReference>
<dbReference type="InParanoid" id="A0A3Q1JJK4"/>
<evidence type="ECO:0000313" key="5">
    <source>
        <dbReference type="Ensembl" id="ENSATEP00000030944.2"/>
    </source>
</evidence>
<dbReference type="Pfam" id="PF08840">
    <property type="entry name" value="BAAT_C"/>
    <property type="match status" value="1"/>
</dbReference>
<dbReference type="Pfam" id="PF04775">
    <property type="entry name" value="Bile_Hydr_Trans"/>
    <property type="match status" value="1"/>
</dbReference>
<dbReference type="Gene3D" id="3.40.50.1820">
    <property type="entry name" value="alpha/beta hydrolase"/>
    <property type="match status" value="1"/>
</dbReference>
<dbReference type="PIRSF" id="PIRSF016521">
    <property type="entry name" value="Acyl-CoA_hydro"/>
    <property type="match status" value="1"/>
</dbReference>
<name>A0A3Q1JJK4_ANATE</name>
<evidence type="ECO:0000259" key="3">
    <source>
        <dbReference type="Pfam" id="PF04775"/>
    </source>
</evidence>
<dbReference type="GeneTree" id="ENSGT01010000222336"/>
<keyword evidence="6" id="KW-1185">Reference proteome</keyword>
<reference evidence="5" key="3">
    <citation type="submission" date="2025-09" db="UniProtKB">
        <authorList>
            <consortium name="Ensembl"/>
        </authorList>
    </citation>
    <scope>IDENTIFICATION</scope>
</reference>
<dbReference type="AlphaFoldDB" id="A0A3Q1JJK4"/>
<dbReference type="Gene3D" id="2.60.40.2240">
    <property type="entry name" value="Acyl-CoA thioester hydrolase/BAAT N-terminal domain"/>
    <property type="match status" value="1"/>
</dbReference>
<reference evidence="5" key="1">
    <citation type="submission" date="2021-04" db="EMBL/GenBank/DDBJ databases">
        <authorList>
            <consortium name="Wellcome Sanger Institute Data Sharing"/>
        </authorList>
    </citation>
    <scope>NUCLEOTIDE SEQUENCE [LARGE SCALE GENOMIC DNA]</scope>
</reference>
<dbReference type="SUPFAM" id="SSF53474">
    <property type="entry name" value="alpha/beta-Hydrolases"/>
    <property type="match status" value="1"/>
</dbReference>
<evidence type="ECO:0000259" key="4">
    <source>
        <dbReference type="Pfam" id="PF08840"/>
    </source>
</evidence>
<dbReference type="STRING" id="64144.ENSATEP00000030944"/>
<dbReference type="FunFam" id="3.40.50.1820:FF:000024">
    <property type="entry name" value="acyl-coenzyme A thioesterase 4"/>
    <property type="match status" value="1"/>
</dbReference>
<dbReference type="Proteomes" id="UP000265040">
    <property type="component" value="Chromosome 23"/>
</dbReference>
<organism evidence="5 6">
    <name type="scientific">Anabas testudineus</name>
    <name type="common">Climbing perch</name>
    <name type="synonym">Anthias testudineus</name>
    <dbReference type="NCBI Taxonomy" id="64144"/>
    <lineage>
        <taxon>Eukaryota</taxon>
        <taxon>Metazoa</taxon>
        <taxon>Chordata</taxon>
        <taxon>Craniata</taxon>
        <taxon>Vertebrata</taxon>
        <taxon>Euteleostomi</taxon>
        <taxon>Actinopterygii</taxon>
        <taxon>Neopterygii</taxon>
        <taxon>Teleostei</taxon>
        <taxon>Neoteleostei</taxon>
        <taxon>Acanthomorphata</taxon>
        <taxon>Anabantaria</taxon>
        <taxon>Anabantiformes</taxon>
        <taxon>Anabantoidei</taxon>
        <taxon>Anabantidae</taxon>
        <taxon>Anabas</taxon>
    </lineage>
</organism>
<dbReference type="GO" id="GO:0047617">
    <property type="term" value="F:fatty acyl-CoA hydrolase activity"/>
    <property type="evidence" value="ECO:0007669"/>
    <property type="project" value="TreeGrafter"/>
</dbReference>
<dbReference type="Ensembl" id="ENSATET00000031407.3">
    <property type="protein sequence ID" value="ENSATEP00000030944.2"/>
    <property type="gene ID" value="ENSATEG00000021364.3"/>
</dbReference>
<feature type="active site" description="Charge relay system" evidence="2">
    <location>
        <position position="339"/>
    </location>
</feature>
<dbReference type="InterPro" id="IPR014940">
    <property type="entry name" value="BAAT_C"/>
</dbReference>
<dbReference type="GO" id="GO:0006631">
    <property type="term" value="P:fatty acid metabolic process"/>
    <property type="evidence" value="ECO:0007669"/>
    <property type="project" value="TreeGrafter"/>
</dbReference>